<dbReference type="SUPFAM" id="SSF81383">
    <property type="entry name" value="F-box domain"/>
    <property type="match status" value="1"/>
</dbReference>
<dbReference type="Proteomes" id="UP001165740">
    <property type="component" value="Chromosome 4"/>
</dbReference>
<dbReference type="InterPro" id="IPR001810">
    <property type="entry name" value="F-box_dom"/>
</dbReference>
<feature type="compositionally biased region" description="Basic and acidic residues" evidence="1">
    <location>
        <begin position="38"/>
        <end position="67"/>
    </location>
</feature>
<gene>
    <name evidence="4" type="primary">LOC106079004</name>
</gene>
<organism evidence="3 4">
    <name type="scientific">Biomphalaria glabrata</name>
    <name type="common">Bloodfluke planorb</name>
    <name type="synonym">Freshwater snail</name>
    <dbReference type="NCBI Taxonomy" id="6526"/>
    <lineage>
        <taxon>Eukaryota</taxon>
        <taxon>Metazoa</taxon>
        <taxon>Spiralia</taxon>
        <taxon>Lophotrochozoa</taxon>
        <taxon>Mollusca</taxon>
        <taxon>Gastropoda</taxon>
        <taxon>Heterobranchia</taxon>
        <taxon>Euthyneura</taxon>
        <taxon>Panpulmonata</taxon>
        <taxon>Hygrophila</taxon>
        <taxon>Lymnaeoidea</taxon>
        <taxon>Planorbidae</taxon>
        <taxon>Biomphalaria</taxon>
    </lineage>
</organism>
<feature type="compositionally biased region" description="Polar residues" evidence="1">
    <location>
        <begin position="577"/>
        <end position="587"/>
    </location>
</feature>
<evidence type="ECO:0000313" key="4">
    <source>
        <dbReference type="RefSeq" id="XP_055883332.1"/>
    </source>
</evidence>
<feature type="region of interest" description="Disordered" evidence="1">
    <location>
        <begin position="1"/>
        <end position="123"/>
    </location>
</feature>
<evidence type="ECO:0000313" key="3">
    <source>
        <dbReference type="Proteomes" id="UP001165740"/>
    </source>
</evidence>
<feature type="compositionally biased region" description="Basic and acidic residues" evidence="1">
    <location>
        <begin position="496"/>
        <end position="509"/>
    </location>
</feature>
<accession>A0A9W3A7L5</accession>
<feature type="compositionally biased region" description="Basic and acidic residues" evidence="1">
    <location>
        <begin position="527"/>
        <end position="563"/>
    </location>
</feature>
<dbReference type="AlphaFoldDB" id="A0A9W3A7L5"/>
<dbReference type="PROSITE" id="PS50181">
    <property type="entry name" value="FBOX"/>
    <property type="match status" value="1"/>
</dbReference>
<reference evidence="4" key="1">
    <citation type="submission" date="2025-08" db="UniProtKB">
        <authorList>
            <consortium name="RefSeq"/>
        </authorList>
    </citation>
    <scope>IDENTIFICATION</scope>
</reference>
<feature type="domain" description="F-box" evidence="2">
    <location>
        <begin position="205"/>
        <end position="251"/>
    </location>
</feature>
<keyword evidence="3" id="KW-1185">Reference proteome</keyword>
<name>A0A9W3A7L5_BIOGL</name>
<dbReference type="InterPro" id="IPR036047">
    <property type="entry name" value="F-box-like_dom_sf"/>
</dbReference>
<dbReference type="GeneID" id="106079004"/>
<evidence type="ECO:0000256" key="1">
    <source>
        <dbReference type="SAM" id="MobiDB-lite"/>
    </source>
</evidence>
<proteinExistence type="predicted"/>
<feature type="compositionally biased region" description="Basic and acidic residues" evidence="1">
    <location>
        <begin position="98"/>
        <end position="114"/>
    </location>
</feature>
<dbReference type="RefSeq" id="XP_055883332.1">
    <property type="nucleotide sequence ID" value="XM_056027357.1"/>
</dbReference>
<feature type="region of interest" description="Disordered" evidence="1">
    <location>
        <begin position="482"/>
        <end position="601"/>
    </location>
</feature>
<dbReference type="OrthoDB" id="10314693at2759"/>
<dbReference type="SUPFAM" id="SSF52047">
    <property type="entry name" value="RNI-like"/>
    <property type="match status" value="1"/>
</dbReference>
<dbReference type="Gene3D" id="1.20.1280.50">
    <property type="match status" value="1"/>
</dbReference>
<sequence length="601" mass="68399">MTEDKNEPGPCGQLEDKNEPGACGQLEDKNEPGSCGQLEDKNEPDTGDQLDDKNEPDTGDQLEDKNDPCNGDQLEDKNEPGTDDQMEDKNEPGTGDQLEDKNEPCDQIEDKNTHCSDQAPLSRNPCLGPDDHKAVSKVLSVCLKNVCRKDVCLKDVCLRVSEVDISGMRRKRKPLEVDDVIIQKMRKLELQQTSERKVLKRKKTPCDWAQLPDGALGLIYEMASHRDRLSMSNACKHWHEAFTESEKWTTLTFRINASTPMRALDFTKRKIPSEIKHLIIDCKDPKATDSSGDSKLLLLLRHLLEQKTNKLVTLQLLNVSRMTNNWKKDSRHKDVVMCIRGLAHFQCELKELHLTNAGLDLEQGTVVLKKVGNSCGAKIATLYIDGLFHCTEETTPEDISLALLQGLGSFTKIQTLSLTDFYLTERIVEFLSNQTHLKCLYLESLDQDLSSVTNQSLLKLKALCPKLKIQREEEEIEFYPEDQEAEVTVDTPAETPEMKEPLESCEDLRTPSVENLQNHHNPQNMQNHHDPQDMKNHHTAQELQNHHTPQELQSHHTPEDLQNHHTPQGTHERTQDSETVVQGSQPRYNLRRRSAKLNYRV</sequence>
<protein>
    <submittedName>
        <fullName evidence="4">Uncharacterized protein LOC106079004 isoform X1</fullName>
    </submittedName>
</protein>
<evidence type="ECO:0000259" key="2">
    <source>
        <dbReference type="PROSITE" id="PS50181"/>
    </source>
</evidence>